<proteinExistence type="predicted"/>
<protein>
    <submittedName>
        <fullName evidence="1">Uncharacterized protein</fullName>
    </submittedName>
</protein>
<dbReference type="AlphaFoldDB" id="A0A4C1ZD69"/>
<evidence type="ECO:0000313" key="2">
    <source>
        <dbReference type="Proteomes" id="UP000299102"/>
    </source>
</evidence>
<dbReference type="Proteomes" id="UP000299102">
    <property type="component" value="Unassembled WGS sequence"/>
</dbReference>
<organism evidence="1 2">
    <name type="scientific">Eumeta variegata</name>
    <name type="common">Bagworm moth</name>
    <name type="synonym">Eumeta japonica</name>
    <dbReference type="NCBI Taxonomy" id="151549"/>
    <lineage>
        <taxon>Eukaryota</taxon>
        <taxon>Metazoa</taxon>
        <taxon>Ecdysozoa</taxon>
        <taxon>Arthropoda</taxon>
        <taxon>Hexapoda</taxon>
        <taxon>Insecta</taxon>
        <taxon>Pterygota</taxon>
        <taxon>Neoptera</taxon>
        <taxon>Endopterygota</taxon>
        <taxon>Lepidoptera</taxon>
        <taxon>Glossata</taxon>
        <taxon>Ditrysia</taxon>
        <taxon>Tineoidea</taxon>
        <taxon>Psychidae</taxon>
        <taxon>Oiketicinae</taxon>
        <taxon>Eumeta</taxon>
    </lineage>
</organism>
<evidence type="ECO:0000313" key="1">
    <source>
        <dbReference type="EMBL" id="GBP85698.1"/>
    </source>
</evidence>
<gene>
    <name evidence="1" type="ORF">EVAR_53944_1</name>
</gene>
<accession>A0A4C1ZD69</accession>
<comment type="caution">
    <text evidence="1">The sequence shown here is derived from an EMBL/GenBank/DDBJ whole genome shotgun (WGS) entry which is preliminary data.</text>
</comment>
<keyword evidence="2" id="KW-1185">Reference proteome</keyword>
<reference evidence="1 2" key="1">
    <citation type="journal article" date="2019" name="Commun. Biol.">
        <title>The bagworm genome reveals a unique fibroin gene that provides high tensile strength.</title>
        <authorList>
            <person name="Kono N."/>
            <person name="Nakamura H."/>
            <person name="Ohtoshi R."/>
            <person name="Tomita M."/>
            <person name="Numata K."/>
            <person name="Arakawa K."/>
        </authorList>
    </citation>
    <scope>NUCLEOTIDE SEQUENCE [LARGE SCALE GENOMIC DNA]</scope>
</reference>
<name>A0A4C1ZD69_EUMVA</name>
<dbReference type="EMBL" id="BGZK01001753">
    <property type="protein sequence ID" value="GBP85698.1"/>
    <property type="molecule type" value="Genomic_DNA"/>
</dbReference>
<sequence>MLAAFILVPNPYRTPGRDRVLATVHHERRRRQPKPCPVEKTMQLIVINLRKGRAWDFEQDQHWPSAPCDAIAVRLPATGP</sequence>